<dbReference type="AlphaFoldDB" id="U6LZ54"/>
<name>U6LZ54_EIMMA</name>
<gene>
    <name evidence="2" type="ORF">EMWEY_00049450</name>
</gene>
<dbReference type="EMBL" id="HG718810">
    <property type="protein sequence ID" value="CDJ56128.1"/>
    <property type="molecule type" value="Genomic_DNA"/>
</dbReference>
<feature type="region of interest" description="Disordered" evidence="1">
    <location>
        <begin position="147"/>
        <end position="203"/>
    </location>
</feature>
<evidence type="ECO:0000256" key="1">
    <source>
        <dbReference type="SAM" id="MobiDB-lite"/>
    </source>
</evidence>
<sequence>MEQLQIIKKKQVGFLQALKRELLTECLIIEWMEAFFSHLRLALGPSDYLSYQHRHDLLAADLFGGPVRIETSREFLPPWVTEKLFLEGQFRVCNTPFTVPELTASRVADDDVLRVFLKVVDKTGRRRLKLREKKKIINKEKGFRFISNEEEKEEGEGGGERTKKEEKEEEKQQEDEEEQDSSSSSSGSGEEMVMAERDPEICK</sequence>
<evidence type="ECO:0000313" key="2">
    <source>
        <dbReference type="EMBL" id="CDJ56128.1"/>
    </source>
</evidence>
<feature type="compositionally biased region" description="Basic and acidic residues" evidence="1">
    <location>
        <begin position="194"/>
        <end position="203"/>
    </location>
</feature>
<dbReference type="GeneID" id="25338931"/>
<feature type="compositionally biased region" description="Acidic residues" evidence="1">
    <location>
        <begin position="171"/>
        <end position="180"/>
    </location>
</feature>
<feature type="compositionally biased region" description="Basic and acidic residues" evidence="1">
    <location>
        <begin position="158"/>
        <end position="170"/>
    </location>
</feature>
<feature type="compositionally biased region" description="Low complexity" evidence="1">
    <location>
        <begin position="181"/>
        <end position="191"/>
    </location>
</feature>
<protein>
    <submittedName>
        <fullName evidence="2">Uncharacterized protein</fullName>
    </submittedName>
</protein>
<dbReference type="OrthoDB" id="153872at2759"/>
<keyword evidence="3" id="KW-1185">Reference proteome</keyword>
<proteinExistence type="predicted"/>
<accession>U6LZ54</accession>
<dbReference type="VEuPathDB" id="ToxoDB:EMWEY_00049450"/>
<organism evidence="2 3">
    <name type="scientific">Eimeria maxima</name>
    <name type="common">Coccidian parasite</name>
    <dbReference type="NCBI Taxonomy" id="5804"/>
    <lineage>
        <taxon>Eukaryota</taxon>
        <taxon>Sar</taxon>
        <taxon>Alveolata</taxon>
        <taxon>Apicomplexa</taxon>
        <taxon>Conoidasida</taxon>
        <taxon>Coccidia</taxon>
        <taxon>Eucoccidiorida</taxon>
        <taxon>Eimeriorina</taxon>
        <taxon>Eimeriidae</taxon>
        <taxon>Eimeria</taxon>
    </lineage>
</organism>
<dbReference type="RefSeq" id="XP_013332778.1">
    <property type="nucleotide sequence ID" value="XM_013477324.1"/>
</dbReference>
<reference evidence="2" key="1">
    <citation type="submission" date="2013-10" db="EMBL/GenBank/DDBJ databases">
        <title>Genomic analysis of the causative agents of coccidiosis in chickens.</title>
        <authorList>
            <person name="Reid A.J."/>
            <person name="Blake D."/>
            <person name="Billington K."/>
            <person name="Browne H."/>
            <person name="Dunn M."/>
            <person name="Hung S."/>
            <person name="Kawahara F."/>
            <person name="Miranda-Saavedra D."/>
            <person name="Mourier T."/>
            <person name="Nagra H."/>
            <person name="Otto T.D."/>
            <person name="Rawlings N."/>
            <person name="Sanchez A."/>
            <person name="Sanders M."/>
            <person name="Subramaniam C."/>
            <person name="Tay Y."/>
            <person name="Dear P."/>
            <person name="Doerig C."/>
            <person name="Gruber A."/>
            <person name="Parkinson J."/>
            <person name="Shirley M."/>
            <person name="Wan K.L."/>
            <person name="Berriman M."/>
            <person name="Tomley F."/>
            <person name="Pain A."/>
        </authorList>
    </citation>
    <scope>NUCLEOTIDE SEQUENCE [LARGE SCALE GENOMIC DNA]</scope>
    <source>
        <strain evidence="2">Weybridge</strain>
    </source>
</reference>
<dbReference type="Proteomes" id="UP000030763">
    <property type="component" value="Unassembled WGS sequence"/>
</dbReference>
<reference evidence="2" key="2">
    <citation type="submission" date="2013-10" db="EMBL/GenBank/DDBJ databases">
        <authorList>
            <person name="Aslett M."/>
        </authorList>
    </citation>
    <scope>NUCLEOTIDE SEQUENCE [LARGE SCALE GENOMIC DNA]</scope>
    <source>
        <strain evidence="2">Weybridge</strain>
    </source>
</reference>
<evidence type="ECO:0000313" key="3">
    <source>
        <dbReference type="Proteomes" id="UP000030763"/>
    </source>
</evidence>